<comment type="caution">
    <text evidence="2">The sequence shown here is derived from an EMBL/GenBank/DDBJ whole genome shotgun (WGS) entry which is preliminary data.</text>
</comment>
<dbReference type="AlphaFoldDB" id="A0AAV4M1C6"/>
<organism evidence="2 3">
    <name type="scientific">Babesia caballi</name>
    <dbReference type="NCBI Taxonomy" id="5871"/>
    <lineage>
        <taxon>Eukaryota</taxon>
        <taxon>Sar</taxon>
        <taxon>Alveolata</taxon>
        <taxon>Apicomplexa</taxon>
        <taxon>Aconoidasida</taxon>
        <taxon>Piroplasmida</taxon>
        <taxon>Babesiidae</taxon>
        <taxon>Babesia</taxon>
    </lineage>
</organism>
<feature type="compositionally biased region" description="Basic and acidic residues" evidence="1">
    <location>
        <begin position="474"/>
        <end position="485"/>
    </location>
</feature>
<feature type="region of interest" description="Disordered" evidence="1">
    <location>
        <begin position="445"/>
        <end position="550"/>
    </location>
</feature>
<feature type="compositionally biased region" description="Polar residues" evidence="1">
    <location>
        <begin position="486"/>
        <end position="516"/>
    </location>
</feature>
<protein>
    <submittedName>
        <fullName evidence="2">Secreted antigen 1</fullName>
    </submittedName>
</protein>
<feature type="region of interest" description="Disordered" evidence="1">
    <location>
        <begin position="397"/>
        <end position="423"/>
    </location>
</feature>
<sequence>MEAGRDAIKPPETLKDSLDFIAKLYQLAAGDAIGKALEDKVKEAIEKLMPEKSSSSVFIIRDIKLNFGNTLELATSLRDVIVNQKRIISHGEYSNFTLDNRAKECANIFLEILPNLYNTLYYLYFQVTTSFRRRGSGEWQTQTCKKDFYNDDYLHKWLISRRGIPSSSTSRAAILPGGYDEEELGSNTGDYLHGFLLELVDGEGEETSFSKLIVAIIFATDLKEASTAATVIWVAAFCRAVVEGAFSRKLADPIITCISKACSNVLTHITRIAPQKRKSGNLVSLCRGTVDYYTDNIKSGNPDVFIKWVKKHLATIISNLRRMDTACKEWVYIDFNQGKYAGPFSYGFMFGITWNSGPYTGQQKLSEIIPKLTGSLELNGSLCDLLQCLDPGVKVNSNETPQQVAPSAEATGDERHTAETSGTEAASVVASGMVASSVMSAGRFVPSASAEDQTERSNSHGDGHGVTSNPVEFLRTKDEIDEKVQHSTTAQGITGENETRLTHSTSETSVHNTGNENVGVIPSPQAMPGHTGTPDESIESGYSDAQTSNNGGDNSTITIGGATGGAAVLGGGCAALYFLNVGGIKTLITGVP</sequence>
<reference evidence="2 3" key="1">
    <citation type="submission" date="2021-06" db="EMBL/GenBank/DDBJ databases">
        <title>Genome sequence of Babesia caballi.</title>
        <authorList>
            <person name="Yamagishi J."/>
            <person name="Kidaka T."/>
            <person name="Ochi A."/>
        </authorList>
    </citation>
    <scope>NUCLEOTIDE SEQUENCE [LARGE SCALE GENOMIC DNA]</scope>
    <source>
        <strain evidence="2">USDA-D6B2</strain>
    </source>
</reference>
<evidence type="ECO:0000313" key="3">
    <source>
        <dbReference type="Proteomes" id="UP001497744"/>
    </source>
</evidence>
<evidence type="ECO:0000256" key="1">
    <source>
        <dbReference type="SAM" id="MobiDB-lite"/>
    </source>
</evidence>
<dbReference type="Proteomes" id="UP001497744">
    <property type="component" value="Unassembled WGS sequence"/>
</dbReference>
<gene>
    <name evidence="2" type="ORF">BcabD6B2_56140</name>
</gene>
<evidence type="ECO:0000313" key="2">
    <source>
        <dbReference type="EMBL" id="GIX66178.1"/>
    </source>
</evidence>
<proteinExistence type="predicted"/>
<dbReference type="EMBL" id="BPLF01000006">
    <property type="protein sequence ID" value="GIX66178.1"/>
    <property type="molecule type" value="Genomic_DNA"/>
</dbReference>
<feature type="compositionally biased region" description="Basic and acidic residues" evidence="1">
    <location>
        <begin position="453"/>
        <end position="463"/>
    </location>
</feature>
<dbReference type="RefSeq" id="XP_067718247.1">
    <property type="nucleotide sequence ID" value="XM_067862146.1"/>
</dbReference>
<name>A0AAV4M1C6_BABCB</name>
<dbReference type="GeneID" id="94197659"/>
<keyword evidence="3" id="KW-1185">Reference proteome</keyword>
<accession>A0AAV4M1C6</accession>